<evidence type="ECO:0000256" key="4">
    <source>
        <dbReference type="ARBA" id="ARBA00022980"/>
    </source>
</evidence>
<dbReference type="NCBIfam" id="TIGR00166">
    <property type="entry name" value="S6"/>
    <property type="match status" value="1"/>
</dbReference>
<evidence type="ECO:0000313" key="10">
    <source>
        <dbReference type="Proteomes" id="UP001332192"/>
    </source>
</evidence>
<dbReference type="PROSITE" id="PS01048">
    <property type="entry name" value="RIBOSOMAL_S6"/>
    <property type="match status" value="1"/>
</dbReference>
<keyword evidence="4 8" id="KW-0689">Ribosomal protein</keyword>
<evidence type="ECO:0000256" key="6">
    <source>
        <dbReference type="ARBA" id="ARBA00035104"/>
    </source>
</evidence>
<dbReference type="EMBL" id="CP141615">
    <property type="protein sequence ID" value="WRP17085.1"/>
    <property type="molecule type" value="Genomic_DNA"/>
</dbReference>
<evidence type="ECO:0000256" key="8">
    <source>
        <dbReference type="HAMAP-Rule" id="MF_00360"/>
    </source>
</evidence>
<accession>A0ABZ1BWT2</accession>
<dbReference type="SUPFAM" id="SSF54995">
    <property type="entry name" value="Ribosomal protein S6"/>
    <property type="match status" value="1"/>
</dbReference>
<keyword evidence="2 8" id="KW-0699">rRNA-binding</keyword>
<dbReference type="InterPro" id="IPR035980">
    <property type="entry name" value="Ribosomal_bS6_sf"/>
</dbReference>
<dbReference type="CDD" id="cd00473">
    <property type="entry name" value="bS6"/>
    <property type="match status" value="1"/>
</dbReference>
<dbReference type="PANTHER" id="PTHR21011">
    <property type="entry name" value="MITOCHONDRIAL 28S RIBOSOMAL PROTEIN S6"/>
    <property type="match status" value="1"/>
</dbReference>
<evidence type="ECO:0000256" key="5">
    <source>
        <dbReference type="ARBA" id="ARBA00023274"/>
    </source>
</evidence>
<evidence type="ECO:0000256" key="1">
    <source>
        <dbReference type="ARBA" id="ARBA00009512"/>
    </source>
</evidence>
<proteinExistence type="inferred from homology"/>
<dbReference type="InterPro" id="IPR020814">
    <property type="entry name" value="Ribosomal_S6_plastid/chlpt"/>
</dbReference>
<sequence length="109" mass="12263">MPVVRPYEAVVVLSPQLDSDEAIEAAVGRLQKIITDGGGSVVNVERWGRRRLAYPIKRQNEGYYVLLHFDAEPSVSRELERVLRITDAVLRHLVVRRQTQTQTAPVGEG</sequence>
<comment type="function">
    <text evidence="6 8">Binds together with bS18 to 16S ribosomal RNA.</text>
</comment>
<keyword evidence="10" id="KW-1185">Reference proteome</keyword>
<evidence type="ECO:0000256" key="2">
    <source>
        <dbReference type="ARBA" id="ARBA00022730"/>
    </source>
</evidence>
<dbReference type="Pfam" id="PF01250">
    <property type="entry name" value="Ribosomal_S6"/>
    <property type="match status" value="1"/>
</dbReference>
<dbReference type="Gene3D" id="3.30.70.60">
    <property type="match status" value="1"/>
</dbReference>
<dbReference type="InterPro" id="IPR000529">
    <property type="entry name" value="Ribosomal_bS6"/>
</dbReference>
<organism evidence="9 10">
    <name type="scientific">Carboxydichorda subterranea</name>
    <dbReference type="NCBI Taxonomy" id="3109565"/>
    <lineage>
        <taxon>Bacteria</taxon>
        <taxon>Bacillati</taxon>
        <taxon>Bacillota</taxon>
        <taxon>Limnochordia</taxon>
        <taxon>Limnochordales</taxon>
        <taxon>Geochordaceae</taxon>
        <taxon>Carboxydichorda</taxon>
    </lineage>
</organism>
<dbReference type="GO" id="GO:0005840">
    <property type="term" value="C:ribosome"/>
    <property type="evidence" value="ECO:0007669"/>
    <property type="project" value="UniProtKB-KW"/>
</dbReference>
<keyword evidence="3 8" id="KW-0694">RNA-binding</keyword>
<dbReference type="InterPro" id="IPR014717">
    <property type="entry name" value="Transl_elong_EF1B/ribsomal_bS6"/>
</dbReference>
<dbReference type="Proteomes" id="UP001332192">
    <property type="component" value="Chromosome"/>
</dbReference>
<comment type="similarity">
    <text evidence="1 8">Belongs to the bacterial ribosomal protein bS6 family.</text>
</comment>
<name>A0ABZ1BWT2_9FIRM</name>
<evidence type="ECO:0000256" key="3">
    <source>
        <dbReference type="ARBA" id="ARBA00022884"/>
    </source>
</evidence>
<gene>
    <name evidence="8 9" type="primary">rpsF</name>
    <name evidence="9" type="ORF">U7230_13500</name>
</gene>
<evidence type="ECO:0000313" key="9">
    <source>
        <dbReference type="EMBL" id="WRP17085.1"/>
    </source>
</evidence>
<dbReference type="PANTHER" id="PTHR21011:SF1">
    <property type="entry name" value="SMALL RIBOSOMAL SUBUNIT PROTEIN BS6M"/>
    <property type="match status" value="1"/>
</dbReference>
<keyword evidence="5 8" id="KW-0687">Ribonucleoprotein</keyword>
<dbReference type="InterPro" id="IPR020815">
    <property type="entry name" value="Ribosomal_bS6_CS"/>
</dbReference>
<protein>
    <recommendedName>
        <fullName evidence="7 8">Small ribosomal subunit protein bS6</fullName>
    </recommendedName>
</protein>
<dbReference type="HAMAP" id="MF_00360">
    <property type="entry name" value="Ribosomal_bS6"/>
    <property type="match status" value="1"/>
</dbReference>
<reference evidence="9 10" key="1">
    <citation type="journal article" date="2024" name="Front. Microbiol.">
        <title>Novel thermophilic genera Geochorda gen. nov. and Carboxydochorda gen. nov. from the deep terrestrial subsurface reveal the ecophysiological diversity in the class Limnochordia.</title>
        <authorList>
            <person name="Karnachuk O.V."/>
            <person name="Lukina A.P."/>
            <person name="Avakyan M.R."/>
            <person name="Kadnikov V.V."/>
            <person name="Begmatov S."/>
            <person name="Beletsky A.V."/>
            <person name="Vlasova K.G."/>
            <person name="Novikov A.A."/>
            <person name="Shcherbakova V.A."/>
            <person name="Mardanov A.V."/>
            <person name="Ravin N.V."/>
        </authorList>
    </citation>
    <scope>NUCLEOTIDE SEQUENCE [LARGE SCALE GENOMIC DNA]</scope>
    <source>
        <strain evidence="9 10">L945</strain>
    </source>
</reference>
<evidence type="ECO:0000256" key="7">
    <source>
        <dbReference type="ARBA" id="ARBA00035294"/>
    </source>
</evidence>